<organism evidence="2 3">
    <name type="scientific">Eumeta variegata</name>
    <name type="common">Bagworm moth</name>
    <name type="synonym">Eumeta japonica</name>
    <dbReference type="NCBI Taxonomy" id="151549"/>
    <lineage>
        <taxon>Eukaryota</taxon>
        <taxon>Metazoa</taxon>
        <taxon>Ecdysozoa</taxon>
        <taxon>Arthropoda</taxon>
        <taxon>Hexapoda</taxon>
        <taxon>Insecta</taxon>
        <taxon>Pterygota</taxon>
        <taxon>Neoptera</taxon>
        <taxon>Endopterygota</taxon>
        <taxon>Lepidoptera</taxon>
        <taxon>Glossata</taxon>
        <taxon>Ditrysia</taxon>
        <taxon>Tineoidea</taxon>
        <taxon>Psychidae</taxon>
        <taxon>Oiketicinae</taxon>
        <taxon>Eumeta</taxon>
    </lineage>
</organism>
<proteinExistence type="predicted"/>
<keyword evidence="3" id="KW-1185">Reference proteome</keyword>
<dbReference type="AlphaFoldDB" id="A0A4C1ZY13"/>
<comment type="caution">
    <text evidence="2">The sequence shown here is derived from an EMBL/GenBank/DDBJ whole genome shotgun (WGS) entry which is preliminary data.</text>
</comment>
<evidence type="ECO:0000256" key="1">
    <source>
        <dbReference type="SAM" id="MobiDB-lite"/>
    </source>
</evidence>
<evidence type="ECO:0000313" key="3">
    <source>
        <dbReference type="Proteomes" id="UP000299102"/>
    </source>
</evidence>
<dbReference type="Proteomes" id="UP000299102">
    <property type="component" value="Unassembled WGS sequence"/>
</dbReference>
<dbReference type="EMBL" id="BGZK01002409">
    <property type="protein sequence ID" value="GBP93711.1"/>
    <property type="molecule type" value="Genomic_DNA"/>
</dbReference>
<reference evidence="2 3" key="1">
    <citation type="journal article" date="2019" name="Commun. Biol.">
        <title>The bagworm genome reveals a unique fibroin gene that provides high tensile strength.</title>
        <authorList>
            <person name="Kono N."/>
            <person name="Nakamura H."/>
            <person name="Ohtoshi R."/>
            <person name="Tomita M."/>
            <person name="Numata K."/>
            <person name="Arakawa K."/>
        </authorList>
    </citation>
    <scope>NUCLEOTIDE SEQUENCE [LARGE SCALE GENOMIC DNA]</scope>
</reference>
<sequence>MLAVNYMGRVSRRVGAASPSPAPPPAPAHALAASGWERGAEQSHLGPARNRPRRINKHLPYKLRRRRLIDDCSTTEIEILRLRLVKAHLHEMKETGRKRATYSDATGGEQKRAAYRQLYRKIE</sequence>
<protein>
    <submittedName>
        <fullName evidence="2">Uncharacterized protein</fullName>
    </submittedName>
</protein>
<gene>
    <name evidence="2" type="ORF">EVAR_62363_1</name>
</gene>
<name>A0A4C1ZY13_EUMVA</name>
<feature type="region of interest" description="Disordered" evidence="1">
    <location>
        <begin position="12"/>
        <end position="52"/>
    </location>
</feature>
<accession>A0A4C1ZY13</accession>
<evidence type="ECO:0000313" key="2">
    <source>
        <dbReference type="EMBL" id="GBP93711.1"/>
    </source>
</evidence>